<feature type="region of interest" description="Disordered" evidence="1">
    <location>
        <begin position="59"/>
        <end position="87"/>
    </location>
</feature>
<evidence type="ECO:0000256" key="1">
    <source>
        <dbReference type="SAM" id="MobiDB-lite"/>
    </source>
</evidence>
<dbReference type="Proteomes" id="UP000515146">
    <property type="component" value="Unplaced"/>
</dbReference>
<proteinExistence type="predicted"/>
<gene>
    <name evidence="3" type="primary">LOC113794133</name>
</gene>
<dbReference type="KEGG" id="dpte:113794133"/>
<reference evidence="3" key="1">
    <citation type="submission" date="2025-08" db="UniProtKB">
        <authorList>
            <consortium name="RefSeq"/>
        </authorList>
    </citation>
    <scope>IDENTIFICATION</scope>
    <source>
        <strain evidence="3">Airmid</strain>
    </source>
</reference>
<protein>
    <submittedName>
        <fullName evidence="3">Uncharacterized protein LOC113794133 isoform X1</fullName>
    </submittedName>
</protein>
<feature type="compositionally biased region" description="Low complexity" evidence="1">
    <location>
        <begin position="60"/>
        <end position="87"/>
    </location>
</feature>
<dbReference type="AlphaFoldDB" id="A0A6P6Y3G3"/>
<keyword evidence="2" id="KW-1185">Reference proteome</keyword>
<evidence type="ECO:0000313" key="2">
    <source>
        <dbReference type="Proteomes" id="UP000515146"/>
    </source>
</evidence>
<evidence type="ECO:0000313" key="3">
    <source>
        <dbReference type="RefSeq" id="XP_027200022.1"/>
    </source>
</evidence>
<dbReference type="InParanoid" id="A0A6P6Y3G3"/>
<sequence length="144" mass="16009">MNEKNCNINNNSPISSTYSSSLTKPDTNQFYMMITTIPTLSTSVTTINHNQLNAHHHYYSVSSSSSSPGTISSLSLSSSSSPASLHSSTAFSLNNMAKQDYQHNSQDDYFHHNHHQQLPSMIKISDDLISIERNKTTKNDLSLE</sequence>
<organism evidence="2 3">
    <name type="scientific">Dermatophagoides pteronyssinus</name>
    <name type="common">European house dust mite</name>
    <dbReference type="NCBI Taxonomy" id="6956"/>
    <lineage>
        <taxon>Eukaryota</taxon>
        <taxon>Metazoa</taxon>
        <taxon>Ecdysozoa</taxon>
        <taxon>Arthropoda</taxon>
        <taxon>Chelicerata</taxon>
        <taxon>Arachnida</taxon>
        <taxon>Acari</taxon>
        <taxon>Acariformes</taxon>
        <taxon>Sarcoptiformes</taxon>
        <taxon>Astigmata</taxon>
        <taxon>Psoroptidia</taxon>
        <taxon>Analgoidea</taxon>
        <taxon>Pyroglyphidae</taxon>
        <taxon>Dermatophagoidinae</taxon>
        <taxon>Dermatophagoides</taxon>
    </lineage>
</organism>
<feature type="region of interest" description="Disordered" evidence="1">
    <location>
        <begin position="1"/>
        <end position="20"/>
    </location>
</feature>
<dbReference type="RefSeq" id="XP_027200022.1">
    <property type="nucleotide sequence ID" value="XM_027344221.1"/>
</dbReference>
<name>A0A6P6Y3G3_DERPT</name>
<accession>A0A6P6Y3G3</accession>